<dbReference type="AlphaFoldDB" id="A0A6G5AG41"/>
<accession>A0A6G5AG41</accession>
<sequence>MKLSNNTNGCHRSCDLGDSLHVFFIYNQHLVVFTRLDYLHRSIINDIRLETCIQWRKQGQEDQCKWHKPHRMLQKRHPRRPHFLNACGSTRFLGGAQQLAFLLVPSLVSHATGLVQALLRKDLL</sequence>
<name>A0A6G5AG41_RHIMP</name>
<dbReference type="EMBL" id="GIKN01007689">
    <property type="protein sequence ID" value="NIE49962.1"/>
    <property type="molecule type" value="Transcribed_RNA"/>
</dbReference>
<organism evidence="1">
    <name type="scientific">Rhipicephalus microplus</name>
    <name type="common">Cattle tick</name>
    <name type="synonym">Boophilus microplus</name>
    <dbReference type="NCBI Taxonomy" id="6941"/>
    <lineage>
        <taxon>Eukaryota</taxon>
        <taxon>Metazoa</taxon>
        <taxon>Ecdysozoa</taxon>
        <taxon>Arthropoda</taxon>
        <taxon>Chelicerata</taxon>
        <taxon>Arachnida</taxon>
        <taxon>Acari</taxon>
        <taxon>Parasitiformes</taxon>
        <taxon>Ixodida</taxon>
        <taxon>Ixodoidea</taxon>
        <taxon>Ixodidae</taxon>
        <taxon>Rhipicephalinae</taxon>
        <taxon>Rhipicephalus</taxon>
        <taxon>Boophilus</taxon>
    </lineage>
</organism>
<proteinExistence type="predicted"/>
<protein>
    <submittedName>
        <fullName evidence="1">Uncharacterized protein</fullName>
    </submittedName>
</protein>
<reference evidence="1" key="1">
    <citation type="submission" date="2020-03" db="EMBL/GenBank/DDBJ databases">
        <title>A transcriptome and proteome of the tick Rhipicephalus microplus shaped by the genetic composition of its hosts and developmental stage.</title>
        <authorList>
            <person name="Garcia G.R."/>
            <person name="Ribeiro J.M.C."/>
            <person name="Maruyama S.R."/>
            <person name="Gardinasse L.G."/>
            <person name="Nelson K."/>
            <person name="Ferreira B.R."/>
            <person name="Andrade T.G."/>
            <person name="Santos I.K.F.M."/>
        </authorList>
    </citation>
    <scope>NUCLEOTIDE SEQUENCE</scope>
    <source>
        <strain evidence="1">NSGR</strain>
        <tissue evidence="1">Salivary glands</tissue>
    </source>
</reference>
<evidence type="ECO:0000313" key="1">
    <source>
        <dbReference type="EMBL" id="NIE49962.1"/>
    </source>
</evidence>